<comment type="caution">
    <text evidence="4">The sequence shown here is derived from an EMBL/GenBank/DDBJ whole genome shotgun (WGS) entry which is preliminary data.</text>
</comment>
<dbReference type="InterPro" id="IPR000719">
    <property type="entry name" value="Prot_kinase_dom"/>
</dbReference>
<organism evidence="4 5">
    <name type="scientific">Paratrimastix pyriformis</name>
    <dbReference type="NCBI Taxonomy" id="342808"/>
    <lineage>
        <taxon>Eukaryota</taxon>
        <taxon>Metamonada</taxon>
        <taxon>Preaxostyla</taxon>
        <taxon>Paratrimastigidae</taxon>
        <taxon>Paratrimastix</taxon>
    </lineage>
</organism>
<feature type="transmembrane region" description="Helical" evidence="2">
    <location>
        <begin position="336"/>
        <end position="360"/>
    </location>
</feature>
<proteinExistence type="predicted"/>
<dbReference type="SMART" id="SM00220">
    <property type="entry name" value="S_TKc"/>
    <property type="match status" value="1"/>
</dbReference>
<dbReference type="InterPro" id="IPR051681">
    <property type="entry name" value="Ser/Thr_Kinases-Pseudokinases"/>
</dbReference>
<keyword evidence="5" id="KW-1185">Reference proteome</keyword>
<evidence type="ECO:0000259" key="3">
    <source>
        <dbReference type="PROSITE" id="PS50011"/>
    </source>
</evidence>
<dbReference type="CDD" id="cd13999">
    <property type="entry name" value="STKc_MAP3K-like"/>
    <property type="match status" value="1"/>
</dbReference>
<dbReference type="Gene3D" id="1.10.510.10">
    <property type="entry name" value="Transferase(Phosphotransferase) domain 1"/>
    <property type="match status" value="2"/>
</dbReference>
<dbReference type="EMBL" id="JAPMOS010000023">
    <property type="protein sequence ID" value="KAJ4459022.1"/>
    <property type="molecule type" value="Genomic_DNA"/>
</dbReference>
<dbReference type="InterPro" id="IPR011009">
    <property type="entry name" value="Kinase-like_dom_sf"/>
</dbReference>
<evidence type="ECO:0000256" key="1">
    <source>
        <dbReference type="SAM" id="MobiDB-lite"/>
    </source>
</evidence>
<evidence type="ECO:0000256" key="2">
    <source>
        <dbReference type="SAM" id="Phobius"/>
    </source>
</evidence>
<reference evidence="4" key="1">
    <citation type="journal article" date="2022" name="bioRxiv">
        <title>Genomics of Preaxostyla Flagellates Illuminates Evolutionary Transitions and the Path Towards Mitochondrial Loss.</title>
        <authorList>
            <person name="Novak L.V.F."/>
            <person name="Treitli S.C."/>
            <person name="Pyrih J."/>
            <person name="Halakuc P."/>
            <person name="Pipaliya S.V."/>
            <person name="Vacek V."/>
            <person name="Brzon O."/>
            <person name="Soukal P."/>
            <person name="Eme L."/>
            <person name="Dacks J.B."/>
            <person name="Karnkowska A."/>
            <person name="Elias M."/>
            <person name="Hampl V."/>
        </authorList>
    </citation>
    <scope>NUCLEOTIDE SEQUENCE</scope>
    <source>
        <strain evidence="4">RCP-MX</strain>
    </source>
</reference>
<dbReference type="PANTHER" id="PTHR44329">
    <property type="entry name" value="SERINE/THREONINE-PROTEIN KINASE TNNI3K-RELATED"/>
    <property type="match status" value="1"/>
</dbReference>
<sequence length="796" mass="84971">MRENQARTLGGAAHLTATGVDLDGTGFEGNSAQAGGALFLSGAAQVAVVGCRFEGNQASTSGGGAVAGEAAGDQEASFQGCLFAANMARPVGTAVFVSSEEPCAARWHFADTVFRGQAALPTDTVAPGAVALQRIGGADFTNVTFAANRGGALNLNASEALVGPGCRFEENLAASERPVNAWATLAGLEVTRPDQINDTTLAGGALWLYTDEATRVTLPGPANLLPEMRGLLVDGGRALAEASCQTPCLSLTVRLADPRADARFKARCLLLDTEGRLVQEPVAFAISNASDPVGTCALDRALYSVPATYVLWLSNDGIHRVPVGTVHVFRSLAEPLGYALGPVGGLLLMAIVGLGCYALARWVRLKRATAIELASWRSYQVASVDFTSLKILQRVGHGAAGEVFKGDLNGTAVAVKRLFDTSPSQAMTDDFRREVAMMRTLRHPYIVSLIGATFESPRLIITEFMGRGSLYGLLHDEALAMPPALRLRMAFDMARAPTSRPPPSYHPMLRAIVPPACPCPASAFRTMRHAHLGGGLRGGGWGWVTGLNYLHTLKPPILHRDVKSQNMLVTDDLRVKVSDFGISRLSQEAGITTAAGTPAWSAPEVLRGDRSWLPSDVFSFGVVLWELFTRQTPWEGVPPLRVMMTVTQGARLPVPPPPAAAGEPGCQPLVGDLIRACFEERPEARPTMQQVRPAVGPPATHRESFVAVQPRGIALRSPNSPVNWVVDLLAPEVEAHPYAVAAEAPAGERRRRRKSPVPDDTERRAESVPLLEEGRKNSATILPQLVMKFSWIKMSI</sequence>
<feature type="compositionally biased region" description="Basic and acidic residues" evidence="1">
    <location>
        <begin position="756"/>
        <end position="771"/>
    </location>
</feature>
<keyword evidence="2" id="KW-0472">Membrane</keyword>
<keyword evidence="2" id="KW-0812">Transmembrane</keyword>
<dbReference type="PROSITE" id="PS00108">
    <property type="entry name" value="PROTEIN_KINASE_ST"/>
    <property type="match status" value="1"/>
</dbReference>
<dbReference type="SUPFAM" id="SSF51126">
    <property type="entry name" value="Pectin lyase-like"/>
    <property type="match status" value="1"/>
</dbReference>
<feature type="domain" description="Protein kinase" evidence="3">
    <location>
        <begin position="389"/>
        <end position="695"/>
    </location>
</feature>
<dbReference type="PROSITE" id="PS50011">
    <property type="entry name" value="PROTEIN_KINASE_DOM"/>
    <property type="match status" value="1"/>
</dbReference>
<gene>
    <name evidence="4" type="ORF">PAPYR_5073</name>
</gene>
<dbReference type="InterPro" id="IPR001245">
    <property type="entry name" value="Ser-Thr/Tyr_kinase_cat_dom"/>
</dbReference>
<dbReference type="SUPFAM" id="SSF56112">
    <property type="entry name" value="Protein kinase-like (PK-like)"/>
    <property type="match status" value="2"/>
</dbReference>
<name>A0ABQ8UKR7_9EUKA</name>
<evidence type="ECO:0000313" key="5">
    <source>
        <dbReference type="Proteomes" id="UP001141327"/>
    </source>
</evidence>
<keyword evidence="2" id="KW-1133">Transmembrane helix</keyword>
<protein>
    <recommendedName>
        <fullName evidence="3">Protein kinase domain-containing protein</fullName>
    </recommendedName>
</protein>
<evidence type="ECO:0000313" key="4">
    <source>
        <dbReference type="EMBL" id="KAJ4459022.1"/>
    </source>
</evidence>
<dbReference type="InterPro" id="IPR011050">
    <property type="entry name" value="Pectin_lyase_fold/virulence"/>
</dbReference>
<dbReference type="InterPro" id="IPR008271">
    <property type="entry name" value="Ser/Thr_kinase_AS"/>
</dbReference>
<dbReference type="Pfam" id="PF07714">
    <property type="entry name" value="PK_Tyr_Ser-Thr"/>
    <property type="match status" value="2"/>
</dbReference>
<accession>A0ABQ8UKR7</accession>
<feature type="region of interest" description="Disordered" evidence="1">
    <location>
        <begin position="740"/>
        <end position="771"/>
    </location>
</feature>
<dbReference type="Proteomes" id="UP001141327">
    <property type="component" value="Unassembled WGS sequence"/>
</dbReference>